<dbReference type="InterPro" id="IPR035187">
    <property type="entry name" value="Mpm1"/>
</dbReference>
<evidence type="ECO:0000313" key="2">
    <source>
        <dbReference type="Proteomes" id="UP000095023"/>
    </source>
</evidence>
<protein>
    <submittedName>
        <fullName evidence="1">Uncharacterized protein</fullName>
    </submittedName>
</protein>
<sequence>MPECNKFSERSTNKSLVRDWAYPVPSALQNVKCMDMGGTGYWDKRGVWRCILPGYSEEKLNEMFNSYDKYLSYRSKEIRQGKDNEPANADIVNAFGVPIISTVASSFPSVGEWFDKWDDVDPNKDGDAYLKAMNQAYKEARGKFDTMFDTMFDRWDRYYNKDGDTTLIRGEDPGVDDKSVSIRGQRVTRESHTQDDGSIVTHERIKKWYSDGTSSESEVEKVIPASENRKGGWFWS</sequence>
<dbReference type="Pfam" id="PF17234">
    <property type="entry name" value="MPM1"/>
    <property type="match status" value="1"/>
</dbReference>
<name>A0A1E4TL94_9ASCO</name>
<proteinExistence type="predicted"/>
<gene>
    <name evidence="1" type="ORF">CANCADRAFT_87818</name>
</gene>
<reference evidence="2" key="1">
    <citation type="submission" date="2016-02" db="EMBL/GenBank/DDBJ databases">
        <title>Comparative genomics of biotechnologically important yeasts.</title>
        <authorList>
            <consortium name="DOE Joint Genome Institute"/>
            <person name="Riley R."/>
            <person name="Haridas S."/>
            <person name="Wolfe K.H."/>
            <person name="Lopes M.R."/>
            <person name="Hittinger C.T."/>
            <person name="Goker M."/>
            <person name="Salamov A."/>
            <person name="Wisecaver J."/>
            <person name="Long T.M."/>
            <person name="Aerts A.L."/>
            <person name="Barry K."/>
            <person name="Choi C."/>
            <person name="Clum A."/>
            <person name="Coughlan A.Y."/>
            <person name="Deshpande S."/>
            <person name="Douglass A.P."/>
            <person name="Hanson S.J."/>
            <person name="Klenk H.-P."/>
            <person name="Labutti K."/>
            <person name="Lapidus A."/>
            <person name="Lindquist E."/>
            <person name="Lipzen A."/>
            <person name="Meier-Kolthoff J.P."/>
            <person name="Ohm R.A."/>
            <person name="Otillar R.P."/>
            <person name="Pangilinan J."/>
            <person name="Peng Y."/>
            <person name="Rokas A."/>
            <person name="Rosa C.A."/>
            <person name="Scheuner C."/>
            <person name="Sibirny A.A."/>
            <person name="Slot J.C."/>
            <person name="Stielow J.B."/>
            <person name="Sun H."/>
            <person name="Kurtzman C.P."/>
            <person name="Blackwell M."/>
            <person name="Jeffries T.W."/>
            <person name="Grigoriev I.V."/>
        </authorList>
    </citation>
    <scope>NUCLEOTIDE SEQUENCE [LARGE SCALE GENOMIC DNA]</scope>
    <source>
        <strain evidence="2">NRRL Y-17796</strain>
    </source>
</reference>
<evidence type="ECO:0000313" key="1">
    <source>
        <dbReference type="EMBL" id="ODV92531.1"/>
    </source>
</evidence>
<accession>A0A1E4TL94</accession>
<dbReference type="Proteomes" id="UP000095023">
    <property type="component" value="Unassembled WGS sequence"/>
</dbReference>
<organism evidence="1 2">
    <name type="scientific">Tortispora caseinolytica NRRL Y-17796</name>
    <dbReference type="NCBI Taxonomy" id="767744"/>
    <lineage>
        <taxon>Eukaryota</taxon>
        <taxon>Fungi</taxon>
        <taxon>Dikarya</taxon>
        <taxon>Ascomycota</taxon>
        <taxon>Saccharomycotina</taxon>
        <taxon>Trigonopsidomycetes</taxon>
        <taxon>Trigonopsidales</taxon>
        <taxon>Trigonopsidaceae</taxon>
        <taxon>Tortispora</taxon>
    </lineage>
</organism>
<keyword evidence="2" id="KW-1185">Reference proteome</keyword>
<dbReference type="AlphaFoldDB" id="A0A1E4TL94"/>
<dbReference type="EMBL" id="KV453841">
    <property type="protein sequence ID" value="ODV92531.1"/>
    <property type="molecule type" value="Genomic_DNA"/>
</dbReference>